<dbReference type="InterPro" id="IPR045133">
    <property type="entry name" value="IRE1/2-like"/>
</dbReference>
<dbReference type="GO" id="GO:0051082">
    <property type="term" value="F:unfolded protein binding"/>
    <property type="evidence" value="ECO:0007669"/>
    <property type="project" value="TreeGrafter"/>
</dbReference>
<evidence type="ECO:0000259" key="22">
    <source>
        <dbReference type="PROSITE" id="PS51392"/>
    </source>
</evidence>
<evidence type="ECO:0000256" key="20">
    <source>
        <dbReference type="SAM" id="SignalP"/>
    </source>
</evidence>
<keyword evidence="9" id="KW-0547">Nucleotide-binding</keyword>
<dbReference type="Gene3D" id="3.30.200.20">
    <property type="entry name" value="Phosphorylase Kinase, domain 1"/>
    <property type="match status" value="1"/>
</dbReference>
<dbReference type="PROSITE" id="PS50011">
    <property type="entry name" value="PROTEIN_KINASE_DOM"/>
    <property type="match status" value="1"/>
</dbReference>
<dbReference type="GO" id="GO:1990604">
    <property type="term" value="C:IRE1-TRAF2-ASK1 complex"/>
    <property type="evidence" value="ECO:0007669"/>
    <property type="project" value="TreeGrafter"/>
</dbReference>
<feature type="region of interest" description="Disordered" evidence="19">
    <location>
        <begin position="603"/>
        <end position="685"/>
    </location>
</feature>
<evidence type="ECO:0000256" key="12">
    <source>
        <dbReference type="ARBA" id="ARBA00022840"/>
    </source>
</evidence>
<evidence type="ECO:0000313" key="23">
    <source>
        <dbReference type="EMBL" id="QLG71994.1"/>
    </source>
</evidence>
<dbReference type="CDD" id="cd10422">
    <property type="entry name" value="RNase_Ire1"/>
    <property type="match status" value="1"/>
</dbReference>
<sequence>MMKINSIQLFIYSIVFLATFCLGANPWPELEIDRVTKKRKNDENYIEDVQYHTVRPTIFRKRRTDEPYLANQPVGTWTELRSNVRKNAQPTPLRVDEPPFERQDGRTIAVGRTAILPYRKPKSLDLFSLSNLLLVTNVEGGLHGIDRQNGQLLWSIDSVHTEPLVTSSEEARKSINETLIIEPYRDGGIYYFNVYQGLQRLPISINQLISSSPMHLKTDVIIDELGTVVEDEKIYTGYRSTAMYTIDARTGEILSEFGPGTENKNFKKEGEVCISKGFNMEECDKILIIGKSTYHLGIHSTDGSTFNVTYSNWQQNSIDMHLNTENLFSQDGIYIAPFRDKSVLAIDADFKIAKWVSSDFPAIVNGIFDVFEDDTQDENILIPHPFKLPGDETYHESKVYLDQTKDHTWFALSSENFPSLVDAAPTSKFCLSDRWRVSSILKNEELFRTAVTGVHDLIDVKYEHINTGTELNDIPSLPDTSHLLLDPPPLDSSIAQRSEYSRHNEIEKYLSPGELDAYRLKVEKQIAHEMLQRRSDGSVLLALGMFLYRIIEGGFVLVFALLVLIVLQKFKIIPPLNVLLEKSGLISAKGLKIADVKISEVRVEENHNSDQGKGSTKSSNGPMNDNHRFSPASEGTTSFGEELNHESEIRNSHADISENSTAEKRKRKRGSRGGKKGKKHQQYDVDSEELHKVDTLEVENNLKSLSVSEKVLGYGSSGTVVLQGSFQGRPVAVKRMLLDFCDLASQEIKLLTESDDHPNVVRYFCSEATEKFLYIALELCNSTLEDLVEPKKSSSLSFKLQNAEDSINVLYQITSGVAHLHSLKIIHRDIKPQNILVAAPKQSAFGKHGMDGRARILISDFGLCKQLDGDQSSYRTNFTNIGGTSGWRAPELLDESTRKLLESMSKVSANEGHDSSSSDSFFDLVTKQRLTRSIDVFSLGCVFYYVLSKGEHPFGSRYLREANIINSKCNLSDLSKTLKDRSLVVEARDLIVRMVNKDPLKRPSASSILNHPLFWSNTKKLEFLLKVSDRFEVERRDPPSPLLLKLEAHSKEVILNSDWTSKFDREFMDNLGKYRKYSGEKLMDLLRALRNKYHHFMDLPESLAAIMGPVPDGFYSYFIKRFPNLLMVTYYVVKHNFQDDQIFAKYFG</sequence>
<dbReference type="GO" id="GO:0046872">
    <property type="term" value="F:metal ion binding"/>
    <property type="evidence" value="ECO:0007669"/>
    <property type="project" value="UniProtKB-KW"/>
</dbReference>
<evidence type="ECO:0000256" key="6">
    <source>
        <dbReference type="ARBA" id="ARBA00022692"/>
    </source>
</evidence>
<dbReference type="EC" id="2.7.11.1" evidence="3"/>
<evidence type="ECO:0000256" key="19">
    <source>
        <dbReference type="SAM" id="MobiDB-lite"/>
    </source>
</evidence>
<evidence type="ECO:0000256" key="10">
    <source>
        <dbReference type="ARBA" id="ARBA00022777"/>
    </source>
</evidence>
<dbReference type="InterPro" id="IPR015943">
    <property type="entry name" value="WD40/YVTN_repeat-like_dom_sf"/>
</dbReference>
<keyword evidence="4" id="KW-0723">Serine/threonine-protein kinase</keyword>
<evidence type="ECO:0000256" key="5">
    <source>
        <dbReference type="ARBA" id="ARBA00022679"/>
    </source>
</evidence>
<evidence type="ECO:0000256" key="1">
    <source>
        <dbReference type="ARBA" id="ARBA00001946"/>
    </source>
</evidence>
<evidence type="ECO:0000256" key="13">
    <source>
        <dbReference type="ARBA" id="ARBA00022842"/>
    </source>
</evidence>
<feature type="compositionally biased region" description="Basic and acidic residues" evidence="19">
    <location>
        <begin position="642"/>
        <end position="656"/>
    </location>
</feature>
<dbReference type="SUPFAM" id="SSF56112">
    <property type="entry name" value="Protein kinase-like (PK-like)"/>
    <property type="match status" value="1"/>
</dbReference>
<keyword evidence="7" id="KW-0479">Metal-binding</keyword>
<dbReference type="CDD" id="cd09769">
    <property type="entry name" value="Luminal_IRE1"/>
    <property type="match status" value="1"/>
</dbReference>
<dbReference type="Gene3D" id="1.10.510.10">
    <property type="entry name" value="Transferase(Phosphotransferase) domain 1"/>
    <property type="match status" value="1"/>
</dbReference>
<dbReference type="OrthoDB" id="63989at2759"/>
<keyword evidence="11" id="KW-0378">Hydrolase</keyword>
<keyword evidence="24" id="KW-1185">Reference proteome</keyword>
<dbReference type="Pfam" id="PF00069">
    <property type="entry name" value="Pkinase"/>
    <property type="match status" value="2"/>
</dbReference>
<dbReference type="SUPFAM" id="SSF50998">
    <property type="entry name" value="Quinoprotein alcohol dehydrogenase-like"/>
    <property type="match status" value="1"/>
</dbReference>
<dbReference type="FunFam" id="1.20.1440.180:FF:000002">
    <property type="entry name" value="Serine/threonine-protein kinase/endoribonuclease IRE1"/>
    <property type="match status" value="1"/>
</dbReference>
<keyword evidence="12" id="KW-0067">ATP-binding</keyword>
<dbReference type="SMART" id="SM00580">
    <property type="entry name" value="PUG"/>
    <property type="match status" value="1"/>
</dbReference>
<keyword evidence="10" id="KW-0418">Kinase</keyword>
<evidence type="ECO:0000256" key="2">
    <source>
        <dbReference type="ARBA" id="ARBA00004479"/>
    </source>
</evidence>
<reference evidence="23 24" key="1">
    <citation type="submission" date="2020-07" db="EMBL/GenBank/DDBJ databases">
        <title>The yeast mating-type switching endonuclease HO is a domesticated member of an unorthodox homing genetic element family.</title>
        <authorList>
            <person name="Coughlan A.Y."/>
            <person name="Lombardi L."/>
            <person name="Braun-Galleani S."/>
            <person name="Martos A.R."/>
            <person name="Galeote V."/>
            <person name="Bigey F."/>
            <person name="Dequin S."/>
            <person name="Byrne K.P."/>
            <person name="Wolfe K.H."/>
        </authorList>
    </citation>
    <scope>NUCLEOTIDE SEQUENCE [LARGE SCALE GENOMIC DNA]</scope>
    <source>
        <strain evidence="23 24">NRRL Y-6702</strain>
    </source>
</reference>
<feature type="compositionally biased region" description="Basic residues" evidence="19">
    <location>
        <begin position="664"/>
        <end position="680"/>
    </location>
</feature>
<evidence type="ECO:0000256" key="7">
    <source>
        <dbReference type="ARBA" id="ARBA00022723"/>
    </source>
</evidence>
<keyword evidence="14" id="KW-1133">Transmembrane helix</keyword>
<dbReference type="PANTHER" id="PTHR13954">
    <property type="entry name" value="IRE1-RELATED"/>
    <property type="match status" value="1"/>
</dbReference>
<dbReference type="InterPro" id="IPR008271">
    <property type="entry name" value="Ser/Thr_kinase_AS"/>
</dbReference>
<dbReference type="InterPro" id="IPR011009">
    <property type="entry name" value="Kinase-like_dom_sf"/>
</dbReference>
<comment type="catalytic activity">
    <reaction evidence="18">
        <text>L-seryl-[protein] + ATP = O-phospho-L-seryl-[protein] + ADP + H(+)</text>
        <dbReference type="Rhea" id="RHEA:17989"/>
        <dbReference type="Rhea" id="RHEA-COMP:9863"/>
        <dbReference type="Rhea" id="RHEA-COMP:11604"/>
        <dbReference type="ChEBI" id="CHEBI:15378"/>
        <dbReference type="ChEBI" id="CHEBI:29999"/>
        <dbReference type="ChEBI" id="CHEBI:30616"/>
        <dbReference type="ChEBI" id="CHEBI:83421"/>
        <dbReference type="ChEBI" id="CHEBI:456216"/>
        <dbReference type="EC" id="2.7.11.1"/>
    </reaction>
    <physiologicalReaction direction="left-to-right" evidence="18">
        <dbReference type="Rhea" id="RHEA:17990"/>
    </physiologicalReaction>
</comment>
<dbReference type="GO" id="GO:0006397">
    <property type="term" value="P:mRNA processing"/>
    <property type="evidence" value="ECO:0007669"/>
    <property type="project" value="InterPro"/>
</dbReference>
<evidence type="ECO:0000259" key="21">
    <source>
        <dbReference type="PROSITE" id="PS50011"/>
    </source>
</evidence>
<evidence type="ECO:0000256" key="8">
    <source>
        <dbReference type="ARBA" id="ARBA00022729"/>
    </source>
</evidence>
<evidence type="ECO:0000313" key="24">
    <source>
        <dbReference type="Proteomes" id="UP000509704"/>
    </source>
</evidence>
<dbReference type="Gene3D" id="2.130.10.10">
    <property type="entry name" value="YVTN repeat-like/Quinoprotein amine dehydrogenase"/>
    <property type="match status" value="1"/>
</dbReference>
<dbReference type="PROSITE" id="PS00108">
    <property type="entry name" value="PROTEIN_KINASE_ST"/>
    <property type="match status" value="1"/>
</dbReference>
<keyword evidence="16" id="KW-0325">Glycoprotein</keyword>
<gene>
    <name evidence="23" type="ORF">HG535_0C03470</name>
</gene>
<dbReference type="AlphaFoldDB" id="A0A7H9B0U4"/>
<dbReference type="FunFam" id="3.30.200.20:FF:000077">
    <property type="entry name" value="Putative Serine/threonine-protein kinase/endoribonuclease IRE1"/>
    <property type="match status" value="1"/>
</dbReference>
<dbReference type="GeneID" id="59235692"/>
<proteinExistence type="predicted"/>
<keyword evidence="5" id="KW-0808">Transferase</keyword>
<name>A0A7H9B0U4_ZYGMR</name>
<dbReference type="FunFam" id="1.10.510.10:FF:000572">
    <property type="entry name" value="Serine/threonine-protein kinase/endoribonuclease IRE1"/>
    <property type="match status" value="1"/>
</dbReference>
<keyword evidence="6" id="KW-0812">Transmembrane</keyword>
<evidence type="ECO:0000256" key="4">
    <source>
        <dbReference type="ARBA" id="ARBA00022527"/>
    </source>
</evidence>
<evidence type="ECO:0000256" key="18">
    <source>
        <dbReference type="ARBA" id="ARBA00048977"/>
    </source>
</evidence>
<keyword evidence="13" id="KW-0460">Magnesium</keyword>
<protein>
    <recommendedName>
        <fullName evidence="3">non-specific serine/threonine protein kinase</fullName>
        <ecNumber evidence="3">2.7.11.1</ecNumber>
    </recommendedName>
</protein>
<dbReference type="Gene3D" id="1.20.1440.180">
    <property type="entry name" value="KEN domain"/>
    <property type="match status" value="1"/>
</dbReference>
<feature type="domain" description="KEN" evidence="22">
    <location>
        <begin position="1017"/>
        <end position="1148"/>
    </location>
</feature>
<accession>A0A7H9B0U4</accession>
<dbReference type="GO" id="GO:0004674">
    <property type="term" value="F:protein serine/threonine kinase activity"/>
    <property type="evidence" value="ECO:0007669"/>
    <property type="project" value="UniProtKB-KW"/>
</dbReference>
<keyword evidence="8 20" id="KW-0732">Signal</keyword>
<evidence type="ECO:0000256" key="14">
    <source>
        <dbReference type="ARBA" id="ARBA00022989"/>
    </source>
</evidence>
<dbReference type="PANTHER" id="PTHR13954:SF6">
    <property type="entry name" value="NON-SPECIFIC SERINE_THREONINE PROTEIN KINASE"/>
    <property type="match status" value="1"/>
</dbReference>
<dbReference type="EMBL" id="CP058606">
    <property type="protein sequence ID" value="QLG71994.1"/>
    <property type="molecule type" value="Genomic_DNA"/>
</dbReference>
<dbReference type="GO" id="GO:0036498">
    <property type="term" value="P:IRE1-mediated unfolded protein response"/>
    <property type="evidence" value="ECO:0007669"/>
    <property type="project" value="TreeGrafter"/>
</dbReference>
<dbReference type="Proteomes" id="UP000509704">
    <property type="component" value="Chromosome 3"/>
</dbReference>
<dbReference type="InterPro" id="IPR010513">
    <property type="entry name" value="KEN_dom"/>
</dbReference>
<evidence type="ECO:0000256" key="17">
    <source>
        <dbReference type="ARBA" id="ARBA00048659"/>
    </source>
</evidence>
<dbReference type="SMART" id="SM00220">
    <property type="entry name" value="S_TKc"/>
    <property type="match status" value="1"/>
</dbReference>
<evidence type="ECO:0000256" key="9">
    <source>
        <dbReference type="ARBA" id="ARBA00022741"/>
    </source>
</evidence>
<dbReference type="InterPro" id="IPR011047">
    <property type="entry name" value="Quinoprotein_ADH-like_sf"/>
</dbReference>
<keyword evidence="15" id="KW-0472">Membrane</keyword>
<feature type="chain" id="PRO_5028987423" description="non-specific serine/threonine protein kinase" evidence="20">
    <location>
        <begin position="24"/>
        <end position="1148"/>
    </location>
</feature>
<dbReference type="GO" id="GO:0070059">
    <property type="term" value="P:intrinsic apoptotic signaling pathway in response to endoplasmic reticulum stress"/>
    <property type="evidence" value="ECO:0007669"/>
    <property type="project" value="TreeGrafter"/>
</dbReference>
<evidence type="ECO:0000256" key="15">
    <source>
        <dbReference type="ARBA" id="ARBA00023136"/>
    </source>
</evidence>
<dbReference type="CDD" id="cd13982">
    <property type="entry name" value="STKc_IRE1"/>
    <property type="match status" value="1"/>
</dbReference>
<dbReference type="GO" id="GO:0005524">
    <property type="term" value="F:ATP binding"/>
    <property type="evidence" value="ECO:0007669"/>
    <property type="project" value="UniProtKB-KW"/>
</dbReference>
<dbReference type="RefSeq" id="XP_037143722.1">
    <property type="nucleotide sequence ID" value="XM_037287827.1"/>
</dbReference>
<dbReference type="InterPro" id="IPR018391">
    <property type="entry name" value="PQQ_b-propeller_rpt"/>
</dbReference>
<comment type="subcellular location">
    <subcellularLocation>
        <location evidence="2">Membrane</location>
        <topology evidence="2">Single-pass type I membrane protein</topology>
    </subcellularLocation>
</comment>
<evidence type="ECO:0000256" key="16">
    <source>
        <dbReference type="ARBA" id="ARBA00023180"/>
    </source>
</evidence>
<dbReference type="KEGG" id="zmk:HG535_0C03470"/>
<evidence type="ECO:0000256" key="3">
    <source>
        <dbReference type="ARBA" id="ARBA00012513"/>
    </source>
</evidence>
<dbReference type="InterPro" id="IPR000719">
    <property type="entry name" value="Prot_kinase_dom"/>
</dbReference>
<dbReference type="GO" id="GO:0004521">
    <property type="term" value="F:RNA endonuclease activity"/>
    <property type="evidence" value="ECO:0007669"/>
    <property type="project" value="InterPro"/>
</dbReference>
<organism evidence="23 24">
    <name type="scientific">Zygotorulaspora mrakii</name>
    <name type="common">Zygosaccharomyces mrakii</name>
    <dbReference type="NCBI Taxonomy" id="42260"/>
    <lineage>
        <taxon>Eukaryota</taxon>
        <taxon>Fungi</taxon>
        <taxon>Dikarya</taxon>
        <taxon>Ascomycota</taxon>
        <taxon>Saccharomycotina</taxon>
        <taxon>Saccharomycetes</taxon>
        <taxon>Saccharomycetales</taxon>
        <taxon>Saccharomycetaceae</taxon>
        <taxon>Zygotorulaspora</taxon>
    </lineage>
</organism>
<dbReference type="GO" id="GO:0016787">
    <property type="term" value="F:hydrolase activity"/>
    <property type="evidence" value="ECO:0007669"/>
    <property type="project" value="UniProtKB-KW"/>
</dbReference>
<comment type="catalytic activity">
    <reaction evidence="17">
        <text>L-threonyl-[protein] + ATP = O-phospho-L-threonyl-[protein] + ADP + H(+)</text>
        <dbReference type="Rhea" id="RHEA:46608"/>
        <dbReference type="Rhea" id="RHEA-COMP:11060"/>
        <dbReference type="Rhea" id="RHEA-COMP:11605"/>
        <dbReference type="ChEBI" id="CHEBI:15378"/>
        <dbReference type="ChEBI" id="CHEBI:30013"/>
        <dbReference type="ChEBI" id="CHEBI:30616"/>
        <dbReference type="ChEBI" id="CHEBI:61977"/>
        <dbReference type="ChEBI" id="CHEBI:456216"/>
        <dbReference type="EC" id="2.7.11.1"/>
    </reaction>
    <physiologicalReaction direction="left-to-right" evidence="17">
        <dbReference type="Rhea" id="RHEA:46609"/>
    </physiologicalReaction>
</comment>
<dbReference type="PROSITE" id="PS51392">
    <property type="entry name" value="KEN"/>
    <property type="match status" value="1"/>
</dbReference>
<dbReference type="Pfam" id="PF06479">
    <property type="entry name" value="Ribonuc_2-5A"/>
    <property type="match status" value="1"/>
</dbReference>
<evidence type="ECO:0000256" key="11">
    <source>
        <dbReference type="ARBA" id="ARBA00022801"/>
    </source>
</evidence>
<dbReference type="InterPro" id="IPR038357">
    <property type="entry name" value="KEN_sf"/>
</dbReference>
<feature type="signal peptide" evidence="20">
    <location>
        <begin position="1"/>
        <end position="23"/>
    </location>
</feature>
<feature type="domain" description="Protein kinase" evidence="21">
    <location>
        <begin position="706"/>
        <end position="1014"/>
    </location>
</feature>
<feature type="compositionally biased region" description="Polar residues" evidence="19">
    <location>
        <begin position="611"/>
        <end position="623"/>
    </location>
</feature>
<comment type="cofactor">
    <cofactor evidence="1">
        <name>Mg(2+)</name>
        <dbReference type="ChEBI" id="CHEBI:18420"/>
    </cofactor>
</comment>
<dbReference type="SMART" id="SM00564">
    <property type="entry name" value="PQQ"/>
    <property type="match status" value="3"/>
</dbReference>